<dbReference type="GO" id="GO:0046872">
    <property type="term" value="F:metal ion binding"/>
    <property type="evidence" value="ECO:0007669"/>
    <property type="project" value="UniProtKB-KW"/>
</dbReference>
<dbReference type="Proteomes" id="UP000199158">
    <property type="component" value="Unassembled WGS sequence"/>
</dbReference>
<dbReference type="InterPro" id="IPR036388">
    <property type="entry name" value="WH-like_DNA-bd_sf"/>
</dbReference>
<evidence type="ECO:0000313" key="5">
    <source>
        <dbReference type="Proteomes" id="UP000199158"/>
    </source>
</evidence>
<accession>A0A1H8DEJ7</accession>
<dbReference type="OrthoDB" id="9792661at2"/>
<feature type="binding site" evidence="1">
    <location>
        <position position="147"/>
    </location>
    <ligand>
        <name>Ni(2+)</name>
        <dbReference type="ChEBI" id="CHEBI:49786"/>
    </ligand>
</feature>
<dbReference type="PANTHER" id="PTHR40068:SF1">
    <property type="entry name" value="TRANSCRIPTION REPRESSOR NIAR-RELATED"/>
    <property type="match status" value="1"/>
</dbReference>
<dbReference type="InterPro" id="IPR036390">
    <property type="entry name" value="WH_DNA-bd_sf"/>
</dbReference>
<reference evidence="4 5" key="1">
    <citation type="submission" date="2016-10" db="EMBL/GenBank/DDBJ databases">
        <authorList>
            <person name="de Groot N.N."/>
        </authorList>
    </citation>
    <scope>NUCLEOTIDE SEQUENCE [LARGE SCALE GENOMIC DNA]</scope>
    <source>
        <strain evidence="4 5">CGMCC 1.5070</strain>
    </source>
</reference>
<dbReference type="EMBL" id="FOCG01000003">
    <property type="protein sequence ID" value="SEN05702.1"/>
    <property type="molecule type" value="Genomic_DNA"/>
</dbReference>
<dbReference type="Pfam" id="PF02829">
    <property type="entry name" value="3H"/>
    <property type="match status" value="1"/>
</dbReference>
<organism evidence="4 5">
    <name type="scientific">Hydrogenoanaerobacterium saccharovorans</name>
    <dbReference type="NCBI Taxonomy" id="474960"/>
    <lineage>
        <taxon>Bacteria</taxon>
        <taxon>Bacillati</taxon>
        <taxon>Bacillota</taxon>
        <taxon>Clostridia</taxon>
        <taxon>Eubacteriales</taxon>
        <taxon>Oscillospiraceae</taxon>
        <taxon>Hydrogenoanaerobacterium</taxon>
    </lineage>
</organism>
<protein>
    <recommendedName>
        <fullName evidence="6">Transcription repressor NadR</fullName>
    </recommendedName>
</protein>
<dbReference type="RefSeq" id="WP_092756271.1">
    <property type="nucleotide sequence ID" value="NZ_FOCG01000003.1"/>
</dbReference>
<feature type="domain" description="3H" evidence="2">
    <location>
        <begin position="74"/>
        <end position="170"/>
    </location>
</feature>
<dbReference type="SUPFAM" id="SSF46785">
    <property type="entry name" value="Winged helix' DNA-binding domain"/>
    <property type="match status" value="1"/>
</dbReference>
<dbReference type="Gene3D" id="3.30.1340.20">
    <property type="entry name" value="3H domain"/>
    <property type="match status" value="1"/>
</dbReference>
<feature type="binding site" evidence="1">
    <location>
        <position position="78"/>
    </location>
    <ligand>
        <name>Ni(2+)</name>
        <dbReference type="ChEBI" id="CHEBI:49786"/>
    </ligand>
</feature>
<dbReference type="Gene3D" id="1.10.10.10">
    <property type="entry name" value="Winged helix-like DNA-binding domain superfamily/Winged helix DNA-binding domain"/>
    <property type="match status" value="1"/>
</dbReference>
<keyword evidence="1" id="KW-0479">Metal-binding</keyword>
<dbReference type="InterPro" id="IPR026043">
    <property type="entry name" value="NadR"/>
</dbReference>
<dbReference type="InterPro" id="IPR004173">
    <property type="entry name" value="3H_domain"/>
</dbReference>
<feature type="binding site" evidence="1">
    <location>
        <position position="86"/>
    </location>
    <ligand>
        <name>Ni(2+)</name>
        <dbReference type="ChEBI" id="CHEBI:49786"/>
    </ligand>
</feature>
<keyword evidence="1" id="KW-0533">Nickel</keyword>
<dbReference type="PANTHER" id="PTHR40068">
    <property type="entry name" value="TRANSCRIPTION REPRESSOR NIAR-RELATED"/>
    <property type="match status" value="1"/>
</dbReference>
<dbReference type="STRING" id="474960.SAMN05216180_2571"/>
<name>A0A1H8DEJ7_9FIRM</name>
<dbReference type="Pfam" id="PF08279">
    <property type="entry name" value="HTH_11"/>
    <property type="match status" value="1"/>
</dbReference>
<dbReference type="InterPro" id="IPR013196">
    <property type="entry name" value="HTH_11"/>
</dbReference>
<evidence type="ECO:0000256" key="1">
    <source>
        <dbReference type="PIRSR" id="PIRSR037847-1"/>
    </source>
</evidence>
<sequence length="173" mass="19360">MDAAQRRQEILEFLKQNNQPVSASKIASRFGVSRQIIVGDIALLRASNAAISATPRGYILDDNDDITNRCTHTIACKHSRDNLAEELYTIVDNGCGLIDVIVEHAVYGQISGRLHIFSRYDADNFMKKLAKDQASPLCDLTGGVHLHTISYPSEEAYRRVLSQLKEKEILFIK</sequence>
<evidence type="ECO:0000259" key="3">
    <source>
        <dbReference type="Pfam" id="PF08279"/>
    </source>
</evidence>
<proteinExistence type="predicted"/>
<feature type="domain" description="Helix-turn-helix type 11" evidence="3">
    <location>
        <begin position="6"/>
        <end position="59"/>
    </location>
</feature>
<dbReference type="InterPro" id="IPR035922">
    <property type="entry name" value="3H_dom_sf"/>
</dbReference>
<keyword evidence="5" id="KW-1185">Reference proteome</keyword>
<evidence type="ECO:0008006" key="6">
    <source>
        <dbReference type="Google" id="ProtNLM"/>
    </source>
</evidence>
<feature type="binding site" evidence="1">
    <location>
        <position position="145"/>
    </location>
    <ligand>
        <name>Ni(2+)</name>
        <dbReference type="ChEBI" id="CHEBI:49786"/>
    </ligand>
</feature>
<evidence type="ECO:0000259" key="2">
    <source>
        <dbReference type="Pfam" id="PF02829"/>
    </source>
</evidence>
<dbReference type="SUPFAM" id="SSF75500">
    <property type="entry name" value="Putative transcriptional regulator TM1602, C-terminal domain"/>
    <property type="match status" value="1"/>
</dbReference>
<dbReference type="AlphaFoldDB" id="A0A1H8DEJ7"/>
<evidence type="ECO:0000313" key="4">
    <source>
        <dbReference type="EMBL" id="SEN05702.1"/>
    </source>
</evidence>
<dbReference type="PIRSF" id="PIRSF037847">
    <property type="entry name" value="NiaR"/>
    <property type="match status" value="1"/>
</dbReference>
<gene>
    <name evidence="4" type="ORF">SAMN05216180_2571</name>
</gene>